<feature type="transmembrane region" description="Helical" evidence="9">
    <location>
        <begin position="20"/>
        <end position="45"/>
    </location>
</feature>
<evidence type="ECO:0000256" key="7">
    <source>
        <dbReference type="ARBA" id="ARBA00022989"/>
    </source>
</evidence>
<protein>
    <submittedName>
        <fullName evidence="11">ABC transporter permease</fullName>
    </submittedName>
</protein>
<keyword evidence="12" id="KW-1185">Reference proteome</keyword>
<evidence type="ECO:0000256" key="3">
    <source>
        <dbReference type="ARBA" id="ARBA00022448"/>
    </source>
</evidence>
<evidence type="ECO:0000256" key="6">
    <source>
        <dbReference type="ARBA" id="ARBA00022692"/>
    </source>
</evidence>
<keyword evidence="8 9" id="KW-0472">Membrane</keyword>
<keyword evidence="3 9" id="KW-0813">Transport</keyword>
<evidence type="ECO:0000256" key="1">
    <source>
        <dbReference type="ARBA" id="ARBA00004429"/>
    </source>
</evidence>
<dbReference type="InterPro" id="IPR010065">
    <property type="entry name" value="AA_ABC_transptr_permease_3TM"/>
</dbReference>
<keyword evidence="7 9" id="KW-1133">Transmembrane helix</keyword>
<dbReference type="SUPFAM" id="SSF161098">
    <property type="entry name" value="MetI-like"/>
    <property type="match status" value="1"/>
</dbReference>
<evidence type="ECO:0000313" key="12">
    <source>
        <dbReference type="Proteomes" id="UP001279642"/>
    </source>
</evidence>
<evidence type="ECO:0000256" key="4">
    <source>
        <dbReference type="ARBA" id="ARBA00022475"/>
    </source>
</evidence>
<feature type="transmembrane region" description="Helical" evidence="9">
    <location>
        <begin position="57"/>
        <end position="81"/>
    </location>
</feature>
<dbReference type="InterPro" id="IPR043429">
    <property type="entry name" value="ArtM/GltK/GlnP/TcyL/YhdX-like"/>
</dbReference>
<feature type="domain" description="ABC transmembrane type-1" evidence="10">
    <location>
        <begin position="21"/>
        <end position="221"/>
    </location>
</feature>
<proteinExistence type="inferred from homology"/>
<keyword evidence="4" id="KW-1003">Cell membrane</keyword>
<organism evidence="11 12">
    <name type="scientific">Dongia soli</name>
    <dbReference type="NCBI Taxonomy" id="600628"/>
    <lineage>
        <taxon>Bacteria</taxon>
        <taxon>Pseudomonadati</taxon>
        <taxon>Pseudomonadota</taxon>
        <taxon>Alphaproteobacteria</taxon>
        <taxon>Rhodospirillales</taxon>
        <taxon>Dongiaceae</taxon>
        <taxon>Dongia</taxon>
    </lineage>
</organism>
<dbReference type="PANTHER" id="PTHR30614">
    <property type="entry name" value="MEMBRANE COMPONENT OF AMINO ACID ABC TRANSPORTER"/>
    <property type="match status" value="1"/>
</dbReference>
<keyword evidence="6 9" id="KW-0812">Transmembrane</keyword>
<dbReference type="Proteomes" id="UP001279642">
    <property type="component" value="Unassembled WGS sequence"/>
</dbReference>
<sequence>MMLDAVTFIFTIVLPKLLQAVPVTLGLTVVSCVVGNLMAVPIALARVSANPLLWTPSYLYILLMRGTPLLVQIYLIYYGLGEILPGTWVRHSFLWPYLRDGFWYAIVALSLNTAGYTGEILRGAIQAVPHGEIEAGKAFGMSPWLVLRRITLPRAVRICLPTMSTETILLLKSTSLAATITVMDVLGTARWIQKQTFRIYEPLIAAGLIYVTLVFVLTRLLNWLERSLNKDRDQPAPSKSLTTLGNA</sequence>
<evidence type="ECO:0000256" key="2">
    <source>
        <dbReference type="ARBA" id="ARBA00010072"/>
    </source>
</evidence>
<gene>
    <name evidence="11" type="ORF">SMD27_00830</name>
</gene>
<evidence type="ECO:0000256" key="9">
    <source>
        <dbReference type="RuleBase" id="RU363032"/>
    </source>
</evidence>
<dbReference type="Pfam" id="PF00528">
    <property type="entry name" value="BPD_transp_1"/>
    <property type="match status" value="1"/>
</dbReference>
<comment type="caution">
    <text evidence="11">The sequence shown here is derived from an EMBL/GenBank/DDBJ whole genome shotgun (WGS) entry which is preliminary data.</text>
</comment>
<comment type="subcellular location">
    <subcellularLocation>
        <location evidence="1">Cell inner membrane</location>
        <topology evidence="1">Multi-pass membrane protein</topology>
    </subcellularLocation>
    <subcellularLocation>
        <location evidence="9">Cell membrane</location>
        <topology evidence="9">Multi-pass membrane protein</topology>
    </subcellularLocation>
</comment>
<accession>A0ABU5E6V9</accession>
<evidence type="ECO:0000259" key="10">
    <source>
        <dbReference type="PROSITE" id="PS50928"/>
    </source>
</evidence>
<dbReference type="CDD" id="cd06261">
    <property type="entry name" value="TM_PBP2"/>
    <property type="match status" value="1"/>
</dbReference>
<dbReference type="NCBIfam" id="TIGR01726">
    <property type="entry name" value="HEQRo_perm_3TM"/>
    <property type="match status" value="1"/>
</dbReference>
<comment type="similarity">
    <text evidence="2">Belongs to the binding-protein-dependent transport system permease family. HisMQ subfamily.</text>
</comment>
<dbReference type="Gene3D" id="1.10.3720.10">
    <property type="entry name" value="MetI-like"/>
    <property type="match status" value="1"/>
</dbReference>
<reference evidence="11 12" key="1">
    <citation type="journal article" date="2016" name="Antonie Van Leeuwenhoek">
        <title>Dongia soli sp. nov., isolated from soil from Dokdo, Korea.</title>
        <authorList>
            <person name="Kim D.U."/>
            <person name="Lee H."/>
            <person name="Kim H."/>
            <person name="Kim S.G."/>
            <person name="Ka J.O."/>
        </authorList>
    </citation>
    <scope>NUCLEOTIDE SEQUENCE [LARGE SCALE GENOMIC DNA]</scope>
    <source>
        <strain evidence="11 12">D78</strain>
    </source>
</reference>
<feature type="transmembrane region" description="Helical" evidence="9">
    <location>
        <begin position="199"/>
        <end position="221"/>
    </location>
</feature>
<dbReference type="InterPro" id="IPR000515">
    <property type="entry name" value="MetI-like"/>
</dbReference>
<evidence type="ECO:0000256" key="5">
    <source>
        <dbReference type="ARBA" id="ARBA00022519"/>
    </source>
</evidence>
<dbReference type="RefSeq" id="WP_320506443.1">
    <property type="nucleotide sequence ID" value="NZ_JAXCLW010000001.1"/>
</dbReference>
<evidence type="ECO:0000313" key="11">
    <source>
        <dbReference type="EMBL" id="MDY0881375.1"/>
    </source>
</evidence>
<name>A0ABU5E6V9_9PROT</name>
<dbReference type="EMBL" id="JAXCLW010000001">
    <property type="protein sequence ID" value="MDY0881375.1"/>
    <property type="molecule type" value="Genomic_DNA"/>
</dbReference>
<dbReference type="PROSITE" id="PS50928">
    <property type="entry name" value="ABC_TM1"/>
    <property type="match status" value="1"/>
</dbReference>
<keyword evidence="5" id="KW-0997">Cell inner membrane</keyword>
<dbReference type="InterPro" id="IPR035906">
    <property type="entry name" value="MetI-like_sf"/>
</dbReference>
<dbReference type="PANTHER" id="PTHR30614:SF10">
    <property type="entry name" value="ARGININE ABC TRANSPORTER PERMEASE PROTEIN ARTM"/>
    <property type="match status" value="1"/>
</dbReference>
<evidence type="ECO:0000256" key="8">
    <source>
        <dbReference type="ARBA" id="ARBA00023136"/>
    </source>
</evidence>